<evidence type="ECO:0000256" key="2">
    <source>
        <dbReference type="PIRSR" id="PIRSR601952-1"/>
    </source>
</evidence>
<accession>A0A4R6BJ56</accession>
<dbReference type="PANTHER" id="PTHR11596">
    <property type="entry name" value="ALKALINE PHOSPHATASE"/>
    <property type="match status" value="1"/>
</dbReference>
<feature type="binding site" evidence="3">
    <location>
        <position position="289"/>
    </location>
    <ligand>
        <name>Zn(2+)</name>
        <dbReference type="ChEBI" id="CHEBI:29105"/>
        <label>2</label>
    </ligand>
</feature>
<gene>
    <name evidence="6" type="ORF">ERX37_08125</name>
</gene>
<feature type="binding site" evidence="3">
    <location>
        <position position="280"/>
    </location>
    <ligand>
        <name>Mg(2+)</name>
        <dbReference type="ChEBI" id="CHEBI:18420"/>
    </ligand>
</feature>
<feature type="compositionally biased region" description="Polar residues" evidence="5">
    <location>
        <begin position="1"/>
        <end position="18"/>
    </location>
</feature>
<comment type="cofactor">
    <cofactor evidence="3">
        <name>Mg(2+)</name>
        <dbReference type="ChEBI" id="CHEBI:18420"/>
    </cofactor>
    <text evidence="3">Binds 1 Mg(2+) ion.</text>
</comment>
<evidence type="ECO:0000256" key="3">
    <source>
        <dbReference type="PIRSR" id="PIRSR601952-2"/>
    </source>
</evidence>
<protein>
    <submittedName>
        <fullName evidence="6">Alkaline phosphatase</fullName>
    </submittedName>
</protein>
<organism evidence="6 7">
    <name type="scientific">Macrococcus hajekii</name>
    <dbReference type="NCBI Taxonomy" id="198482"/>
    <lineage>
        <taxon>Bacteria</taxon>
        <taxon>Bacillati</taxon>
        <taxon>Bacillota</taxon>
        <taxon>Bacilli</taxon>
        <taxon>Bacillales</taxon>
        <taxon>Staphylococcaceae</taxon>
        <taxon>Macrococcus</taxon>
    </lineage>
</organism>
<dbReference type="Gene3D" id="3.40.720.10">
    <property type="entry name" value="Alkaline Phosphatase, subunit A"/>
    <property type="match status" value="1"/>
</dbReference>
<dbReference type="PANTHER" id="PTHR11596:SF5">
    <property type="entry name" value="ALKALINE PHOSPHATASE"/>
    <property type="match status" value="1"/>
</dbReference>
<keyword evidence="7" id="KW-1185">Reference proteome</keyword>
<name>A0A4R6BJ56_9STAP</name>
<evidence type="ECO:0000313" key="7">
    <source>
        <dbReference type="Proteomes" id="UP000295328"/>
    </source>
</evidence>
<comment type="cofactor">
    <cofactor evidence="3">
        <name>Zn(2+)</name>
        <dbReference type="ChEBI" id="CHEBI:29105"/>
    </cofactor>
    <text evidence="3">Binds 2 Zn(2+) ions.</text>
</comment>
<dbReference type="Proteomes" id="UP000295328">
    <property type="component" value="Unassembled WGS sequence"/>
</dbReference>
<dbReference type="AlphaFoldDB" id="A0A4R6BJ56"/>
<proteinExistence type="inferred from homology"/>
<feature type="binding site" evidence="3">
    <location>
        <position position="423"/>
    </location>
    <ligand>
        <name>Zn(2+)</name>
        <dbReference type="ChEBI" id="CHEBI:29105"/>
        <label>2</label>
    </ligand>
</feature>
<keyword evidence="3" id="KW-0479">Metal-binding</keyword>
<feature type="binding site" evidence="3">
    <location>
        <position position="148"/>
    </location>
    <ligand>
        <name>Mg(2+)</name>
        <dbReference type="ChEBI" id="CHEBI:18420"/>
    </ligand>
</feature>
<dbReference type="InterPro" id="IPR017850">
    <property type="entry name" value="Alkaline_phosphatase_core_sf"/>
</dbReference>
<keyword evidence="3" id="KW-0460">Magnesium</keyword>
<feature type="binding site" evidence="3">
    <location>
        <position position="46"/>
    </location>
    <ligand>
        <name>Mg(2+)</name>
        <dbReference type="ChEBI" id="CHEBI:18420"/>
    </ligand>
</feature>
<dbReference type="Gene3D" id="1.10.60.40">
    <property type="match status" value="1"/>
</dbReference>
<dbReference type="EMBL" id="SCWE01000003">
    <property type="protein sequence ID" value="TDM01638.1"/>
    <property type="molecule type" value="Genomic_DNA"/>
</dbReference>
<feature type="region of interest" description="Disordered" evidence="5">
    <location>
        <begin position="1"/>
        <end position="32"/>
    </location>
</feature>
<evidence type="ECO:0000313" key="6">
    <source>
        <dbReference type="EMBL" id="TDM01638.1"/>
    </source>
</evidence>
<evidence type="ECO:0000256" key="5">
    <source>
        <dbReference type="SAM" id="MobiDB-lite"/>
    </source>
</evidence>
<dbReference type="InterPro" id="IPR001952">
    <property type="entry name" value="Alkaline_phosphatase"/>
</dbReference>
<feature type="binding site" evidence="3">
    <location>
        <position position="146"/>
    </location>
    <ligand>
        <name>Mg(2+)</name>
        <dbReference type="ChEBI" id="CHEBI:18420"/>
    </ligand>
</feature>
<sequence>MPGSSVQPAIAKTNNPNANYHAKTNKPAVCHGNQKTPKNVILMIGDGMGISQLGAYRYYKDDETKSGLDKLSFDQHLAGSQITISDDPVLNITDSGAAGAALATGVKTYNGAISVDKNKTPQQTVLEAYKQAGKSTGLVATSELTHATPASFAAHNESRKNENAIAEDMVRKIKVGKSYQPVVDVMYGGGVDFFQQKDKNGHVKLDLINKLKKDGFSYVTNTKQLLNDNKSSQSIGLFAPSAMAKDIDRDPAKEPSLTQMTDKAIEKLSKNKNGFFLMVEGSQPDWAGHANDLTGMMSEISAFDKAYQSALKYAQSDCNTLVIALADHATGGLSVGTGDKYEVHPKVVNNMKMTHEGLTQKLIADGADIESLINNNIQFKDLTAAERQAVVTAAQAKDEKKTLAAINKIVDVRANVAWGSRVHTGEEVHVYAYGPGREKFVGVQDNTQNAQNIFSFLKK</sequence>
<dbReference type="GO" id="GO:0004035">
    <property type="term" value="F:alkaline phosphatase activity"/>
    <property type="evidence" value="ECO:0007669"/>
    <property type="project" value="TreeGrafter"/>
</dbReference>
<evidence type="ECO:0000256" key="1">
    <source>
        <dbReference type="ARBA" id="ARBA00022553"/>
    </source>
</evidence>
<dbReference type="Pfam" id="PF00245">
    <property type="entry name" value="Alk_phosphatase"/>
    <property type="match status" value="1"/>
</dbReference>
<comment type="caution">
    <text evidence="6">The sequence shown here is derived from an EMBL/GenBank/DDBJ whole genome shotgun (WGS) entry which is preliminary data.</text>
</comment>
<dbReference type="PRINTS" id="PR00113">
    <property type="entry name" value="ALKPHPHTASE"/>
</dbReference>
<keyword evidence="3" id="KW-0862">Zinc</keyword>
<feature type="binding site" evidence="3">
    <location>
        <position position="327"/>
    </location>
    <ligand>
        <name>Zn(2+)</name>
        <dbReference type="ChEBI" id="CHEBI:29105"/>
        <label>2</label>
    </ligand>
</feature>
<keyword evidence="1" id="KW-0597">Phosphoprotein</keyword>
<evidence type="ECO:0000256" key="4">
    <source>
        <dbReference type="RuleBase" id="RU003946"/>
    </source>
</evidence>
<dbReference type="SMART" id="SM00098">
    <property type="entry name" value="alkPPc"/>
    <property type="match status" value="1"/>
</dbReference>
<feature type="binding site" evidence="3">
    <location>
        <position position="328"/>
    </location>
    <ligand>
        <name>Zn(2+)</name>
        <dbReference type="ChEBI" id="CHEBI:29105"/>
        <label>2</label>
    </ligand>
</feature>
<feature type="binding site" evidence="3">
    <location>
        <position position="46"/>
    </location>
    <ligand>
        <name>Zn(2+)</name>
        <dbReference type="ChEBI" id="CHEBI:29105"/>
        <label>2</label>
    </ligand>
</feature>
<comment type="similarity">
    <text evidence="4">Belongs to the alkaline phosphatase family.</text>
</comment>
<dbReference type="GO" id="GO:0046872">
    <property type="term" value="F:metal ion binding"/>
    <property type="evidence" value="ECO:0007669"/>
    <property type="project" value="UniProtKB-KW"/>
</dbReference>
<dbReference type="SUPFAM" id="SSF53649">
    <property type="entry name" value="Alkaline phosphatase-like"/>
    <property type="match status" value="1"/>
</dbReference>
<feature type="active site" description="Phosphoserine intermediate" evidence="2">
    <location>
        <position position="95"/>
    </location>
</feature>
<dbReference type="CDD" id="cd16012">
    <property type="entry name" value="ALP"/>
    <property type="match status" value="1"/>
</dbReference>
<reference evidence="6 7" key="1">
    <citation type="submission" date="2019-01" db="EMBL/GenBank/DDBJ databases">
        <title>Draft genome sequences of the type strains of six Macrococcus species.</title>
        <authorList>
            <person name="Mazhar S."/>
            <person name="Altermann E."/>
            <person name="Hill C."/>
            <person name="Mcauliffe O."/>
        </authorList>
    </citation>
    <scope>NUCLEOTIDE SEQUENCE [LARGE SCALE GENOMIC DNA]</scope>
    <source>
        <strain evidence="6 7">CCM4809</strain>
    </source>
</reference>
<dbReference type="OrthoDB" id="9794455at2"/>
<feature type="binding site" evidence="3">
    <location>
        <position position="285"/>
    </location>
    <ligand>
        <name>Zn(2+)</name>
        <dbReference type="ChEBI" id="CHEBI:29105"/>
        <label>2</label>
    </ligand>
</feature>